<feature type="transmembrane region" description="Helical" evidence="1">
    <location>
        <begin position="33"/>
        <end position="56"/>
    </location>
</feature>
<dbReference type="OrthoDB" id="1954626at2"/>
<keyword evidence="1" id="KW-0472">Membrane</keyword>
<dbReference type="AlphaFoldDB" id="A0A174PWE3"/>
<accession>A0A174PWE3</accession>
<reference evidence="2 3" key="1">
    <citation type="submission" date="2015-09" db="EMBL/GenBank/DDBJ databases">
        <authorList>
            <consortium name="Pathogen Informatics"/>
        </authorList>
    </citation>
    <scope>NUCLEOTIDE SEQUENCE [LARGE SCALE GENOMIC DNA]</scope>
    <source>
        <strain evidence="2 3">2789STDY5834914</strain>
    </source>
</reference>
<feature type="transmembrane region" description="Helical" evidence="1">
    <location>
        <begin position="169"/>
        <end position="190"/>
    </location>
</feature>
<feature type="transmembrane region" description="Helical" evidence="1">
    <location>
        <begin position="76"/>
        <end position="101"/>
    </location>
</feature>
<keyword evidence="1" id="KW-1133">Transmembrane helix</keyword>
<evidence type="ECO:0000313" key="3">
    <source>
        <dbReference type="Proteomes" id="UP000095485"/>
    </source>
</evidence>
<organism evidence="2 3">
    <name type="scientific">Dorea longicatena</name>
    <dbReference type="NCBI Taxonomy" id="88431"/>
    <lineage>
        <taxon>Bacteria</taxon>
        <taxon>Bacillati</taxon>
        <taxon>Bacillota</taxon>
        <taxon>Clostridia</taxon>
        <taxon>Lachnospirales</taxon>
        <taxon>Lachnospiraceae</taxon>
        <taxon>Dorea</taxon>
    </lineage>
</organism>
<keyword evidence="1" id="KW-0812">Transmembrane</keyword>
<feature type="transmembrane region" description="Helical" evidence="1">
    <location>
        <begin position="648"/>
        <end position="670"/>
    </location>
</feature>
<name>A0A174PWE3_9FIRM</name>
<feature type="transmembrane region" description="Helical" evidence="1">
    <location>
        <begin position="244"/>
        <end position="268"/>
    </location>
</feature>
<dbReference type="EMBL" id="CZAY01000010">
    <property type="protein sequence ID" value="CUP62655.1"/>
    <property type="molecule type" value="Genomic_DNA"/>
</dbReference>
<dbReference type="InterPro" id="IPR052536">
    <property type="entry name" value="ABC-4_Integral_Memb_Prot"/>
</dbReference>
<gene>
    <name evidence="2" type="ORF">ERS852526_01586</name>
</gene>
<feature type="transmembrane region" description="Helical" evidence="1">
    <location>
        <begin position="690"/>
        <end position="710"/>
    </location>
</feature>
<evidence type="ECO:0000313" key="2">
    <source>
        <dbReference type="EMBL" id="CUP62655.1"/>
    </source>
</evidence>
<feature type="transmembrane region" description="Helical" evidence="1">
    <location>
        <begin position="211"/>
        <end position="232"/>
    </location>
</feature>
<evidence type="ECO:0000256" key="1">
    <source>
        <dbReference type="SAM" id="Phobius"/>
    </source>
</evidence>
<dbReference type="PANTHER" id="PTHR46795">
    <property type="entry name" value="ABC TRANSPORTER PERMEASE-RELATED-RELATED"/>
    <property type="match status" value="1"/>
</dbReference>
<feature type="transmembrane region" description="Helical" evidence="1">
    <location>
        <begin position="293"/>
        <end position="313"/>
    </location>
</feature>
<dbReference type="RefSeq" id="WP_055282995.1">
    <property type="nucleotide sequence ID" value="NZ_CZAY01000010.1"/>
</dbReference>
<dbReference type="Proteomes" id="UP000095485">
    <property type="component" value="Unassembled WGS sequence"/>
</dbReference>
<proteinExistence type="predicted"/>
<feature type="transmembrane region" description="Helical" evidence="1">
    <location>
        <begin position="594"/>
        <end position="616"/>
    </location>
</feature>
<protein>
    <submittedName>
        <fullName evidence="2">FtsX-like permease family</fullName>
    </submittedName>
</protein>
<dbReference type="PANTHER" id="PTHR46795:SF3">
    <property type="entry name" value="ABC TRANSPORTER PERMEASE"/>
    <property type="match status" value="1"/>
</dbReference>
<dbReference type="GeneID" id="96228881"/>
<feature type="transmembrane region" description="Helical" evidence="1">
    <location>
        <begin position="122"/>
        <end position="149"/>
    </location>
</feature>
<sequence length="720" mass="83455">MQRIKDLRAEKKQNNLFQTVIWKNMLYNRKETILLIICEMLIVAIAYSGSMCYQILSAKHSSEVLFLQEDGISRQFVYAGMLLLFCAIVLIITVMVSYLGKRIPQYMLLKKMGISMSDTRKMIWTEAGICYVAATFIGFFVGKGMFLIFRKFITNTVGIEGKAGSYSKLTFPVICLFSLGIYGLSFLLMKELEADFRIITSTQESVRKEKLTGKFTGGKLVIGICCCSYAVVQYGKIYNYESVYLLGLFFAGTYLILRSGMALILSYIRNKQERNYYRHLLQRNKLYYRSKTVVRYGVLFFILNFLVCFYFGFQVISTATAEPVSSLYPYDFMCIADDKDEKLLKNLKETYKSDIHIEEYPMVRVATADKTERVERGAEQRIQGQEIGISETTYHRLKKAIYKEDKAKKMDLDAEGKKVYLVHQQDRSVKAQPMDWFYGKSRPNIHIGVPAAEYDWRDKKNTYIERVVTGEEIGSLTGCYSTEKSENIVVFSDKYFEKAEKEWKKTDAIWGIPVEDAKSYYGEATIIQGPIKLVLISVKSGINNRNKMLERIDQLLEKKEEAHQYIGNYDSTVRFHYDSESAKADIISERAVKILINSYLMIMVIIVDMIIFYTMCQMELKEIILRERFLKNLGMSGKERRKVYRKEIWFYYVSPTCIMLAAMVLFLRAVLRARMFPETIAEMCIRMEGVLTAGVLLLRMLYVVAVYQVFSRKAGMRDER</sequence>